<protein>
    <recommendedName>
        <fullName evidence="3">Transposase</fullName>
    </recommendedName>
</protein>
<dbReference type="EMBL" id="MJMH01000216">
    <property type="protein sequence ID" value="OLQ85969.1"/>
    <property type="molecule type" value="Genomic_DNA"/>
</dbReference>
<comment type="caution">
    <text evidence="1">The sequence shown here is derived from an EMBL/GenBank/DDBJ whole genome shotgun (WGS) entry which is preliminary data.</text>
</comment>
<evidence type="ECO:0000313" key="1">
    <source>
        <dbReference type="EMBL" id="OLQ85969.1"/>
    </source>
</evidence>
<proteinExistence type="predicted"/>
<organism evidence="1 2">
    <name type="scientific">Vibrio panuliri</name>
    <dbReference type="NCBI Taxonomy" id="1381081"/>
    <lineage>
        <taxon>Bacteria</taxon>
        <taxon>Pseudomonadati</taxon>
        <taxon>Pseudomonadota</taxon>
        <taxon>Gammaproteobacteria</taxon>
        <taxon>Vibrionales</taxon>
        <taxon>Vibrionaceae</taxon>
        <taxon>Vibrio</taxon>
    </lineage>
</organism>
<reference evidence="1 2" key="1">
    <citation type="submission" date="2016-09" db="EMBL/GenBank/DDBJ databases">
        <title>Genomic Taxonomy of the Vibrionaceae.</title>
        <authorList>
            <person name="Gonzalez-Castillo A."/>
            <person name="Gomez-Gil B."/>
            <person name="Enciso-Ibarra K."/>
        </authorList>
    </citation>
    <scope>NUCLEOTIDE SEQUENCE [LARGE SCALE GENOMIC DNA]</scope>
    <source>
        <strain evidence="1 2">CAIM 1902</strain>
    </source>
</reference>
<keyword evidence="2" id="KW-1185">Reference proteome</keyword>
<dbReference type="Proteomes" id="UP000186039">
    <property type="component" value="Unassembled WGS sequence"/>
</dbReference>
<sequence>MCLLLDSRFCCMKFGIEEWIRDRQKKIVSQETMRRRTYEQRLEIALSIKRRKIKLFLEKGFDQKGGERCR</sequence>
<accession>A0ABX3F9Q5</accession>
<gene>
    <name evidence="1" type="ORF">BIY20_15700</name>
</gene>
<evidence type="ECO:0008006" key="3">
    <source>
        <dbReference type="Google" id="ProtNLM"/>
    </source>
</evidence>
<evidence type="ECO:0000313" key="2">
    <source>
        <dbReference type="Proteomes" id="UP000186039"/>
    </source>
</evidence>
<name>A0ABX3F9Q5_9VIBR</name>